<feature type="region of interest" description="Disordered" evidence="1">
    <location>
        <begin position="67"/>
        <end position="182"/>
    </location>
</feature>
<evidence type="ECO:0000313" key="2">
    <source>
        <dbReference type="Ensembl" id="ENSSSCP00065023244.1"/>
    </source>
</evidence>
<dbReference type="Proteomes" id="UP000694725">
    <property type="component" value="Unplaced"/>
</dbReference>
<dbReference type="AlphaFoldDB" id="A0A8D1YRK2"/>
<sequence>SDWRRGLWERRAHGRHPQAGPVPPSLPRLRLCVAGAPGLSRGSVSPGTLTTACAVTTTLHTRLADLEGGRHVPSTSGPRQQNTKQPGLRLFCGIRTTTPGTTERRPQDHRRLSPANPNVLGTRVRKYREVNSKHLTKHSLKQNFRKQALGTQKGPAPPAPPGKRKGAQVSEQEHRESGCGLGATRVGVPSGSGAHFSWAKRCTSCATLRTAEPPCSSWASTDIMAWANRYVCSPWHTIFCKSAGEGVWGFRIPVTPSADARDCKGPARTSVSGGAFYPTFSKQPPPGVFRLLRPHLWQVEVPRLGVTRELQLLAYTTATATRDPGRVHDLHHSSQQCWILNPRSEARDRTGVLMDTSHFAATEPHIGNSRAASS</sequence>
<feature type="compositionally biased region" description="Polar residues" evidence="1">
    <location>
        <begin position="73"/>
        <end position="85"/>
    </location>
</feature>
<reference evidence="2" key="1">
    <citation type="submission" date="2025-08" db="UniProtKB">
        <authorList>
            <consortium name="Ensembl"/>
        </authorList>
    </citation>
    <scope>IDENTIFICATION</scope>
</reference>
<dbReference type="Ensembl" id="ENSSSCT00065053486.1">
    <property type="protein sequence ID" value="ENSSSCP00065023244.1"/>
    <property type="gene ID" value="ENSSSCG00065039143.1"/>
</dbReference>
<evidence type="ECO:0000313" key="3">
    <source>
        <dbReference type="Proteomes" id="UP000694725"/>
    </source>
</evidence>
<accession>A0A8D1YRK2</accession>
<name>A0A8D1YRK2_PIG</name>
<feature type="compositionally biased region" description="Basic and acidic residues" evidence="1">
    <location>
        <begin position="102"/>
        <end position="111"/>
    </location>
</feature>
<evidence type="ECO:0000256" key="1">
    <source>
        <dbReference type="SAM" id="MobiDB-lite"/>
    </source>
</evidence>
<protein>
    <submittedName>
        <fullName evidence="2">Uncharacterized protein</fullName>
    </submittedName>
</protein>
<feature type="compositionally biased region" description="Basic residues" evidence="1">
    <location>
        <begin position="134"/>
        <end position="144"/>
    </location>
</feature>
<organism evidence="2 3">
    <name type="scientific">Sus scrofa</name>
    <name type="common">Pig</name>
    <dbReference type="NCBI Taxonomy" id="9823"/>
    <lineage>
        <taxon>Eukaryota</taxon>
        <taxon>Metazoa</taxon>
        <taxon>Chordata</taxon>
        <taxon>Craniata</taxon>
        <taxon>Vertebrata</taxon>
        <taxon>Euteleostomi</taxon>
        <taxon>Mammalia</taxon>
        <taxon>Eutheria</taxon>
        <taxon>Laurasiatheria</taxon>
        <taxon>Artiodactyla</taxon>
        <taxon>Suina</taxon>
        <taxon>Suidae</taxon>
        <taxon>Sus</taxon>
    </lineage>
</organism>
<proteinExistence type="predicted"/>